<dbReference type="OrthoDB" id="271448at2759"/>
<keyword evidence="3 6" id="KW-0813">Transport</keyword>
<name>A0A6A4W0N5_AMPAM</name>
<dbReference type="GO" id="GO:0043130">
    <property type="term" value="F:ubiquitin binding"/>
    <property type="evidence" value="ECO:0007669"/>
    <property type="project" value="UniProtKB-UniRule"/>
</dbReference>
<dbReference type="GO" id="GO:0043328">
    <property type="term" value="P:protein transport to vacuole involved in ubiquitin-dependent protein catabolic process via the multivesicular body sorting pathway"/>
    <property type="evidence" value="ECO:0007669"/>
    <property type="project" value="UniProtKB-UniRule"/>
</dbReference>
<keyword evidence="4 6" id="KW-0963">Cytoplasm</keyword>
<gene>
    <name evidence="7" type="primary">vps36</name>
    <name evidence="7" type="ORF">FJT64_026801</name>
</gene>
<evidence type="ECO:0000256" key="2">
    <source>
        <dbReference type="ARBA" id="ARBA00017953"/>
    </source>
</evidence>
<dbReference type="FunFam" id="1.10.10.10:FF:000416">
    <property type="entry name" value="Vacuolar protein-sorting-associated protein 36"/>
    <property type="match status" value="1"/>
</dbReference>
<dbReference type="PANTHER" id="PTHR13128">
    <property type="entry name" value="VACUOLAR PROTEIN-SORTING-ASSOCIATED PROTEIN 36"/>
    <property type="match status" value="1"/>
</dbReference>
<comment type="subcellular location">
    <subcellularLocation>
        <location evidence="6">Cytoplasm</location>
    </subcellularLocation>
    <subcellularLocation>
        <location evidence="6">Endosome</location>
    </subcellularLocation>
</comment>
<dbReference type="EMBL" id="VIIS01001236">
    <property type="protein sequence ID" value="KAF0300776.1"/>
    <property type="molecule type" value="Genomic_DNA"/>
</dbReference>
<comment type="function">
    <text evidence="6">Component of the ESCRT-II complex (endosomal sorting complex required for transport II), which is required for multivesicular body (MVB) formation and sorting of endosomal cargo proteins into MVBs.</text>
</comment>
<dbReference type="PANTHER" id="PTHR13128:SF12">
    <property type="entry name" value="VACUOLAR PROTEIN-SORTING-ASSOCIATED PROTEIN 36"/>
    <property type="match status" value="1"/>
</dbReference>
<evidence type="ECO:0000256" key="5">
    <source>
        <dbReference type="ARBA" id="ARBA00022927"/>
    </source>
</evidence>
<dbReference type="GO" id="GO:0000814">
    <property type="term" value="C:ESCRT II complex"/>
    <property type="evidence" value="ECO:0007669"/>
    <property type="project" value="UniProtKB-UniRule"/>
</dbReference>
<protein>
    <recommendedName>
        <fullName evidence="2 6">Vacuolar protein-sorting-associated protein 36</fullName>
    </recommendedName>
    <alternativeName>
        <fullName evidence="6">ESCRT-II complex subunit VPS36</fullName>
    </alternativeName>
</protein>
<accession>A0A6A4W0N5</accession>
<dbReference type="AlphaFoldDB" id="A0A6A4W0N5"/>
<dbReference type="InterPro" id="IPR040608">
    <property type="entry name" value="Snf8/Vps36"/>
</dbReference>
<evidence type="ECO:0000256" key="4">
    <source>
        <dbReference type="ARBA" id="ARBA00022490"/>
    </source>
</evidence>
<sequence length="271" mass="29931">MHEMFSRLKETMSREEWVKTGSFSAGTSGDKRGYRAGIVGIEKKLVAEQQQQNRSISEAFRDLTNLMEAAREMVALSRQISTKITEKQGGISEDETVRFQSQLLSLGVDDPVTRGTHGSGDRYHAELARQLATMLEAPARQAGGMLTLTDAYCRVNRARGLELISPEDLLSAGRQMTRLALPLRLHELPSGVRLLQLAELDQDAVAESTRRLLAERGTLTAQQLAALAGVSVLLAKQRLLYLETKGGACRDESIQGLVFYPNRFLEEAQAD</sequence>
<keyword evidence="5 6" id="KW-0653">Protein transport</keyword>
<evidence type="ECO:0000256" key="3">
    <source>
        <dbReference type="ARBA" id="ARBA00022448"/>
    </source>
</evidence>
<dbReference type="InterPro" id="IPR037855">
    <property type="entry name" value="Vps36"/>
</dbReference>
<keyword evidence="8" id="KW-1185">Reference proteome</keyword>
<evidence type="ECO:0000256" key="6">
    <source>
        <dbReference type="RuleBase" id="RU367095"/>
    </source>
</evidence>
<evidence type="ECO:0000313" key="7">
    <source>
        <dbReference type="EMBL" id="KAF0300776.1"/>
    </source>
</evidence>
<dbReference type="Gene3D" id="1.10.10.10">
    <property type="entry name" value="Winged helix-like DNA-binding domain superfamily/Winged helix DNA-binding domain"/>
    <property type="match status" value="2"/>
</dbReference>
<dbReference type="InterPro" id="IPR036390">
    <property type="entry name" value="WH_DNA-bd_sf"/>
</dbReference>
<dbReference type="Gene3D" id="6.10.140.260">
    <property type="match status" value="1"/>
</dbReference>
<keyword evidence="6" id="KW-0967">Endosome</keyword>
<dbReference type="Pfam" id="PF04157">
    <property type="entry name" value="EAP30"/>
    <property type="match status" value="1"/>
</dbReference>
<comment type="caution">
    <text evidence="7">The sequence shown here is derived from an EMBL/GenBank/DDBJ whole genome shotgun (WGS) entry which is preliminary data.</text>
</comment>
<evidence type="ECO:0000313" key="8">
    <source>
        <dbReference type="Proteomes" id="UP000440578"/>
    </source>
</evidence>
<dbReference type="InterPro" id="IPR036388">
    <property type="entry name" value="WH-like_DNA-bd_sf"/>
</dbReference>
<comment type="subunit">
    <text evidence="6">Component of the endosomal sorting complex required for transport II (ESCRT-II).</text>
</comment>
<comment type="similarity">
    <text evidence="1 6">Belongs to the VPS36 family.</text>
</comment>
<evidence type="ECO:0000256" key="1">
    <source>
        <dbReference type="ARBA" id="ARBA00009697"/>
    </source>
</evidence>
<dbReference type="GO" id="GO:0031902">
    <property type="term" value="C:late endosome membrane"/>
    <property type="evidence" value="ECO:0007669"/>
    <property type="project" value="UniProtKB-UniRule"/>
</dbReference>
<organism evidence="7 8">
    <name type="scientific">Amphibalanus amphitrite</name>
    <name type="common">Striped barnacle</name>
    <name type="synonym">Balanus amphitrite</name>
    <dbReference type="NCBI Taxonomy" id="1232801"/>
    <lineage>
        <taxon>Eukaryota</taxon>
        <taxon>Metazoa</taxon>
        <taxon>Ecdysozoa</taxon>
        <taxon>Arthropoda</taxon>
        <taxon>Crustacea</taxon>
        <taxon>Multicrustacea</taxon>
        <taxon>Cirripedia</taxon>
        <taxon>Thoracica</taxon>
        <taxon>Thoracicalcarea</taxon>
        <taxon>Balanomorpha</taxon>
        <taxon>Balanoidea</taxon>
        <taxon>Balanidae</taxon>
        <taxon>Amphibalaninae</taxon>
        <taxon>Amphibalanus</taxon>
    </lineage>
</organism>
<dbReference type="Proteomes" id="UP000440578">
    <property type="component" value="Unassembled WGS sequence"/>
</dbReference>
<reference evidence="7 8" key="1">
    <citation type="submission" date="2019-07" db="EMBL/GenBank/DDBJ databases">
        <title>Draft genome assembly of a fouling barnacle, Amphibalanus amphitrite (Darwin, 1854): The first reference genome for Thecostraca.</title>
        <authorList>
            <person name="Kim W."/>
        </authorList>
    </citation>
    <scope>NUCLEOTIDE SEQUENCE [LARGE SCALE GENOMIC DNA]</scope>
    <source>
        <strain evidence="7">SNU_AA5</strain>
        <tissue evidence="7">Soma without cirri and trophi</tissue>
    </source>
</reference>
<dbReference type="GO" id="GO:0032266">
    <property type="term" value="F:phosphatidylinositol-3-phosphate binding"/>
    <property type="evidence" value="ECO:0007669"/>
    <property type="project" value="UniProtKB-UniRule"/>
</dbReference>
<dbReference type="SUPFAM" id="SSF46785">
    <property type="entry name" value="Winged helix' DNA-binding domain"/>
    <property type="match status" value="1"/>
</dbReference>
<proteinExistence type="inferred from homology"/>